<evidence type="ECO:0000313" key="2">
    <source>
        <dbReference type="Proteomes" id="UP000828390"/>
    </source>
</evidence>
<reference evidence="1" key="2">
    <citation type="submission" date="2020-11" db="EMBL/GenBank/DDBJ databases">
        <authorList>
            <person name="McCartney M.A."/>
            <person name="Auch B."/>
            <person name="Kono T."/>
            <person name="Mallez S."/>
            <person name="Becker A."/>
            <person name="Gohl D.M."/>
            <person name="Silverstein K.A.T."/>
            <person name="Koren S."/>
            <person name="Bechman K.B."/>
            <person name="Herman A."/>
            <person name="Abrahante J.E."/>
            <person name="Garbe J."/>
        </authorList>
    </citation>
    <scope>NUCLEOTIDE SEQUENCE</scope>
    <source>
        <strain evidence="1">Duluth1</strain>
        <tissue evidence="1">Whole animal</tissue>
    </source>
</reference>
<evidence type="ECO:0000313" key="1">
    <source>
        <dbReference type="EMBL" id="KAH3776996.1"/>
    </source>
</evidence>
<dbReference type="Proteomes" id="UP000828390">
    <property type="component" value="Unassembled WGS sequence"/>
</dbReference>
<sequence>MPLKSAYPYLRSSISGSVIRTFVPVFLDLSSLPSFQYFWICHPYLHSSISGSVIPTFVPVFLDLLSLPSFQYFWICYPYLRSSISGSVIPTFIPVFLDLLSLPSFQYFWICYPGISHVGMDTTSTIPAWTLNKNGKAKAIQRTSKEQTYRNS</sequence>
<comment type="caution">
    <text evidence="1">The sequence shown here is derived from an EMBL/GenBank/DDBJ whole genome shotgun (WGS) entry which is preliminary data.</text>
</comment>
<dbReference type="AlphaFoldDB" id="A0A9D4EE60"/>
<protein>
    <submittedName>
        <fullName evidence="1">Uncharacterized protein</fullName>
    </submittedName>
</protein>
<accession>A0A9D4EE60</accession>
<gene>
    <name evidence="1" type="ORF">DPMN_178430</name>
</gene>
<name>A0A9D4EE60_DREPO</name>
<keyword evidence="2" id="KW-1185">Reference proteome</keyword>
<proteinExistence type="predicted"/>
<dbReference type="EMBL" id="JAIWYP010000009">
    <property type="protein sequence ID" value="KAH3776996.1"/>
    <property type="molecule type" value="Genomic_DNA"/>
</dbReference>
<reference evidence="1" key="1">
    <citation type="journal article" date="2019" name="bioRxiv">
        <title>The Genome of the Zebra Mussel, Dreissena polymorpha: A Resource for Invasive Species Research.</title>
        <authorList>
            <person name="McCartney M.A."/>
            <person name="Auch B."/>
            <person name="Kono T."/>
            <person name="Mallez S."/>
            <person name="Zhang Y."/>
            <person name="Obille A."/>
            <person name="Becker A."/>
            <person name="Abrahante J.E."/>
            <person name="Garbe J."/>
            <person name="Badalamenti J.P."/>
            <person name="Herman A."/>
            <person name="Mangelson H."/>
            <person name="Liachko I."/>
            <person name="Sullivan S."/>
            <person name="Sone E.D."/>
            <person name="Koren S."/>
            <person name="Silverstein K.A.T."/>
            <person name="Beckman K.B."/>
            <person name="Gohl D.M."/>
        </authorList>
    </citation>
    <scope>NUCLEOTIDE SEQUENCE</scope>
    <source>
        <strain evidence="1">Duluth1</strain>
        <tissue evidence="1">Whole animal</tissue>
    </source>
</reference>
<organism evidence="1 2">
    <name type="scientific">Dreissena polymorpha</name>
    <name type="common">Zebra mussel</name>
    <name type="synonym">Mytilus polymorpha</name>
    <dbReference type="NCBI Taxonomy" id="45954"/>
    <lineage>
        <taxon>Eukaryota</taxon>
        <taxon>Metazoa</taxon>
        <taxon>Spiralia</taxon>
        <taxon>Lophotrochozoa</taxon>
        <taxon>Mollusca</taxon>
        <taxon>Bivalvia</taxon>
        <taxon>Autobranchia</taxon>
        <taxon>Heteroconchia</taxon>
        <taxon>Euheterodonta</taxon>
        <taxon>Imparidentia</taxon>
        <taxon>Neoheterodontei</taxon>
        <taxon>Myida</taxon>
        <taxon>Dreissenoidea</taxon>
        <taxon>Dreissenidae</taxon>
        <taxon>Dreissena</taxon>
    </lineage>
</organism>